<dbReference type="RefSeq" id="WP_025673598.1">
    <property type="nucleotide sequence ID" value="NZ_CP040021.1"/>
</dbReference>
<dbReference type="OrthoDB" id="5588896at2"/>
<gene>
    <name evidence="1" type="ORF">BZG00_08900</name>
    <name evidence="2" type="ORF">BZG09_07340</name>
    <name evidence="3" type="ORF">N8M53_11370</name>
</gene>
<dbReference type="EMBL" id="MUEK01000007">
    <property type="protein sequence ID" value="OOE39644.1"/>
    <property type="molecule type" value="Genomic_DNA"/>
</dbReference>
<evidence type="ECO:0000313" key="4">
    <source>
        <dbReference type="Proteomes" id="UP000188726"/>
    </source>
</evidence>
<dbReference type="AlphaFoldDB" id="A0A1V3GIX4"/>
<dbReference type="Pfam" id="PF06526">
    <property type="entry name" value="DUF1107"/>
    <property type="match status" value="1"/>
</dbReference>
<evidence type="ECO:0000313" key="3">
    <source>
        <dbReference type="EMBL" id="WBA08396.1"/>
    </source>
</evidence>
<dbReference type="EMBL" id="CP114588">
    <property type="protein sequence ID" value="WBA08396.1"/>
    <property type="molecule type" value="Genomic_DNA"/>
</dbReference>
<dbReference type="Proteomes" id="UP001164748">
    <property type="component" value="Chromosome"/>
</dbReference>
<organism evidence="2 4">
    <name type="scientific">Salinivibrio kushneri</name>
    <dbReference type="NCBI Taxonomy" id="1908198"/>
    <lineage>
        <taxon>Bacteria</taxon>
        <taxon>Pseudomonadati</taxon>
        <taxon>Pseudomonadota</taxon>
        <taxon>Gammaproteobacteria</taxon>
        <taxon>Vibrionales</taxon>
        <taxon>Vibrionaceae</taxon>
        <taxon>Salinivibrio</taxon>
    </lineage>
</organism>
<proteinExistence type="predicted"/>
<name>A0A1V3GIX4_9GAMM</name>
<protein>
    <submittedName>
        <fullName evidence="3">DUF1107 domain-containing protein</fullName>
    </submittedName>
</protein>
<dbReference type="InterPro" id="IPR009491">
    <property type="entry name" value="DUF1107"/>
</dbReference>
<dbReference type="GeneID" id="89610242"/>
<keyword evidence="5" id="KW-1185">Reference proteome</keyword>
<reference evidence="4 5" key="1">
    <citation type="journal article" date="2017" name="Genome Announc.">
        <title>Draft Genome Sequences of Salinivibrio proteolyticus, Salinivibrio sharmensis, Salinivibrio siamensis, Salinivibrio costicola subsp. alcaliphilus, Salinivibrio costicola subsp. vallismortis, and 29 New Isolates Belonging to the Genus Salinivibrio.</title>
        <authorList>
            <person name="Lopez-Hermoso C."/>
            <person name="de la Haba R.R."/>
            <person name="Sanchez-Porro C."/>
            <person name="Bayliss S.C."/>
            <person name="Feil E.J."/>
            <person name="Ventosa A."/>
        </authorList>
    </citation>
    <scope>NUCLEOTIDE SEQUENCE [LARGE SCALE GENOMIC DNA]</scope>
    <source>
        <strain evidence="1 5">AL184</strain>
        <strain evidence="2 4">IC202</strain>
    </source>
</reference>
<evidence type="ECO:0000313" key="5">
    <source>
        <dbReference type="Proteomes" id="UP000189021"/>
    </source>
</evidence>
<evidence type="ECO:0000313" key="2">
    <source>
        <dbReference type="EMBL" id="OOE44469.1"/>
    </source>
</evidence>
<evidence type="ECO:0000313" key="1">
    <source>
        <dbReference type="EMBL" id="OOE39644.1"/>
    </source>
</evidence>
<accession>A0A1V3GIX4</accession>
<dbReference type="Proteomes" id="UP000189021">
    <property type="component" value="Unassembled WGS sequence"/>
</dbReference>
<reference evidence="3" key="2">
    <citation type="submission" date="2022-09" db="EMBL/GenBank/DDBJ databases">
        <authorList>
            <person name="Li Z.-J."/>
        </authorList>
    </citation>
    <scope>NUCLEOTIDE SEQUENCE</scope>
    <source>
        <strain evidence="3">TGB11</strain>
    </source>
</reference>
<dbReference type="Gene3D" id="3.30.1910.10">
    <property type="entry name" value="so0334 like domain"/>
    <property type="match status" value="1"/>
</dbReference>
<dbReference type="EMBL" id="MUEO01000014">
    <property type="protein sequence ID" value="OOE44469.1"/>
    <property type="molecule type" value="Genomic_DNA"/>
</dbReference>
<dbReference type="Proteomes" id="UP000188726">
    <property type="component" value="Unassembled WGS sequence"/>
</dbReference>
<sequence>MLRIFRQYRPTQIARYVKRFFKGRLYIEGVGAFEFDGGRLLPPGHSDKRALSVMTEVNKEIKAMAITA</sequence>